<dbReference type="InterPro" id="IPR050179">
    <property type="entry name" value="Trans_hexapeptide_repeat"/>
</dbReference>
<keyword evidence="1" id="KW-0808">Transferase</keyword>
<dbReference type="GO" id="GO:0016740">
    <property type="term" value="F:transferase activity"/>
    <property type="evidence" value="ECO:0007669"/>
    <property type="project" value="UniProtKB-KW"/>
</dbReference>
<dbReference type="SUPFAM" id="SSF51161">
    <property type="entry name" value="Trimeric LpxA-like enzymes"/>
    <property type="match status" value="1"/>
</dbReference>
<sequence length="313" mass="35459">MTVFQKISNGIKTILQKSPERRKFAIYPFGDIGLLAKRILKEQFCIEPTHIFDDNICEFNPEVKPSSRLVELSYERNKGVVLILATANPSVHDILRDKALRYVSESQLMDVFFYELNHGGLWNPKNWERTVCGKHSYGPLCNHPLVKQVGAFCSFAAGVDVVNNHNIDLISTSPFLVGSGGFEGVEGFKDVPYDAWKGEKWYIPDIKPLGKVPNVKRITIGNDVWLGENVIITNYSDIGDGVVAAAGAVITKPVPAYAVVAGIPARVVRYRYSQEQIAALEKIRWWDWEDDTIRERYDDMFIPINEFIEKYSK</sequence>
<accession>A0A1M6G4M1</accession>
<protein>
    <submittedName>
        <fullName evidence="1">Acetyltransferase (Isoleucine patch superfamily)</fullName>
    </submittedName>
</protein>
<gene>
    <name evidence="1" type="ORF">SAMN02745671_02520</name>
</gene>
<name>A0A1M6G4M1_9FIRM</name>
<reference evidence="1 2" key="1">
    <citation type="submission" date="2016-11" db="EMBL/GenBank/DDBJ databases">
        <authorList>
            <person name="Jaros S."/>
            <person name="Januszkiewicz K."/>
            <person name="Wedrychowicz H."/>
        </authorList>
    </citation>
    <scope>NUCLEOTIDE SEQUENCE [LARGE SCALE GENOMIC DNA]</scope>
    <source>
        <strain evidence="1 2">DSM 3074</strain>
    </source>
</reference>
<dbReference type="EMBL" id="FQYW01000026">
    <property type="protein sequence ID" value="SHJ04853.1"/>
    <property type="molecule type" value="Genomic_DNA"/>
</dbReference>
<dbReference type="CDD" id="cd03349">
    <property type="entry name" value="LbH_XAT"/>
    <property type="match status" value="1"/>
</dbReference>
<dbReference type="Proteomes" id="UP000191240">
    <property type="component" value="Unassembled WGS sequence"/>
</dbReference>
<dbReference type="PANTHER" id="PTHR43300">
    <property type="entry name" value="ACETYLTRANSFERASE"/>
    <property type="match status" value="1"/>
</dbReference>
<evidence type="ECO:0000313" key="1">
    <source>
        <dbReference type="EMBL" id="SHJ04853.1"/>
    </source>
</evidence>
<dbReference type="AlphaFoldDB" id="A0A1M6G4M1"/>
<dbReference type="InterPro" id="IPR011004">
    <property type="entry name" value="Trimer_LpxA-like_sf"/>
</dbReference>
<dbReference type="OrthoDB" id="9801697at2"/>
<dbReference type="Gene3D" id="2.160.10.10">
    <property type="entry name" value="Hexapeptide repeat proteins"/>
    <property type="match status" value="1"/>
</dbReference>
<organism evidence="1 2">
    <name type="scientific">Anaerovibrio lipolyticus DSM 3074</name>
    <dbReference type="NCBI Taxonomy" id="1120997"/>
    <lineage>
        <taxon>Bacteria</taxon>
        <taxon>Bacillati</taxon>
        <taxon>Bacillota</taxon>
        <taxon>Negativicutes</taxon>
        <taxon>Selenomonadales</taxon>
        <taxon>Selenomonadaceae</taxon>
        <taxon>Anaerovibrio</taxon>
    </lineage>
</organism>
<proteinExistence type="predicted"/>
<dbReference type="PANTHER" id="PTHR43300:SF11">
    <property type="entry name" value="ACETYLTRANSFERASE RV3034C-RELATED"/>
    <property type="match status" value="1"/>
</dbReference>
<dbReference type="RefSeq" id="WP_080326256.1">
    <property type="nucleotide sequence ID" value="NZ_FQYW01000026.1"/>
</dbReference>
<evidence type="ECO:0000313" key="2">
    <source>
        <dbReference type="Proteomes" id="UP000191240"/>
    </source>
</evidence>